<feature type="non-terminal residue" evidence="4">
    <location>
        <position position="1"/>
    </location>
</feature>
<evidence type="ECO:0000259" key="3">
    <source>
        <dbReference type="Pfam" id="PF22052"/>
    </source>
</evidence>
<feature type="domain" description="DUF6937" evidence="3">
    <location>
        <begin position="198"/>
        <end position="358"/>
    </location>
</feature>
<dbReference type="InterPro" id="IPR054217">
    <property type="entry name" value="DUF6937"/>
</dbReference>
<keyword evidence="2" id="KW-1133">Transmembrane helix</keyword>
<evidence type="ECO:0000256" key="2">
    <source>
        <dbReference type="SAM" id="Phobius"/>
    </source>
</evidence>
<name>A0ABN9PVF4_9DINO</name>
<dbReference type="EMBL" id="CAUYUJ010001668">
    <property type="protein sequence ID" value="CAK0797021.1"/>
    <property type="molecule type" value="Genomic_DNA"/>
</dbReference>
<keyword evidence="5" id="KW-1185">Reference proteome</keyword>
<dbReference type="Pfam" id="PF22052">
    <property type="entry name" value="DUF6937"/>
    <property type="match status" value="1"/>
</dbReference>
<feature type="compositionally biased region" description="Low complexity" evidence="1">
    <location>
        <begin position="16"/>
        <end position="27"/>
    </location>
</feature>
<keyword evidence="2" id="KW-0812">Transmembrane</keyword>
<feature type="transmembrane region" description="Helical" evidence="2">
    <location>
        <begin position="43"/>
        <end position="63"/>
    </location>
</feature>
<sequence>RWLCRPARPPPRGRAPDAPVRPGAQAPRRPPGGRPAMARRCRFPLGVLVLVLCAALVLVGVGWRPHSAPRQPGGHRAFAVSEELAKTAVLSLLGAAAGAALLVCLLDVLARRLYASMKRDNRFQLDEWLQDTAPSGKVCAKAVVMNRWFVGGHVPSSVPLPLAQKESPFVRGLRVTSRLAQAAADADAAAPQALTAWPANSVVVGTIRMGFGHHRIAYAATSWGLKRGAPTYFHDFLAIDSPEATLIKDQDKMYSRASRVASEWGGCVERIWGSFTKSQGDATLLRVSYQMAEHLKPLLLGIPKDTPIIASHSFVGLAAVACGFKKVINLVIDNHPQWFCVVPGALNLVQGPSNYHNFLRMGVPPSEIRPGAADAPPAAAPAAARAAPKIAACGTDAAANKRLYDEWGDRYERDVRAWGYRMPEVCAAALKRHAPDGERASFRVLDAGAGDGLSGKPS</sequence>
<proteinExistence type="predicted"/>
<evidence type="ECO:0000256" key="1">
    <source>
        <dbReference type="SAM" id="MobiDB-lite"/>
    </source>
</evidence>
<protein>
    <recommendedName>
        <fullName evidence="3">DUF6937 domain-containing protein</fullName>
    </recommendedName>
</protein>
<evidence type="ECO:0000313" key="4">
    <source>
        <dbReference type="EMBL" id="CAK0797021.1"/>
    </source>
</evidence>
<feature type="transmembrane region" description="Helical" evidence="2">
    <location>
        <begin position="88"/>
        <end position="109"/>
    </location>
</feature>
<accession>A0ABN9PVF4</accession>
<comment type="caution">
    <text evidence="4">The sequence shown here is derived from an EMBL/GenBank/DDBJ whole genome shotgun (WGS) entry which is preliminary data.</text>
</comment>
<organism evidence="4 5">
    <name type="scientific">Prorocentrum cordatum</name>
    <dbReference type="NCBI Taxonomy" id="2364126"/>
    <lineage>
        <taxon>Eukaryota</taxon>
        <taxon>Sar</taxon>
        <taxon>Alveolata</taxon>
        <taxon>Dinophyceae</taxon>
        <taxon>Prorocentrales</taxon>
        <taxon>Prorocentraceae</taxon>
        <taxon>Prorocentrum</taxon>
    </lineage>
</organism>
<reference evidence="4" key="1">
    <citation type="submission" date="2023-10" db="EMBL/GenBank/DDBJ databases">
        <authorList>
            <person name="Chen Y."/>
            <person name="Shah S."/>
            <person name="Dougan E. K."/>
            <person name="Thang M."/>
            <person name="Chan C."/>
        </authorList>
    </citation>
    <scope>NUCLEOTIDE SEQUENCE [LARGE SCALE GENOMIC DNA]</scope>
</reference>
<gene>
    <name evidence="4" type="ORF">PCOR1329_LOCUS6221</name>
</gene>
<dbReference type="Proteomes" id="UP001189429">
    <property type="component" value="Unassembled WGS sequence"/>
</dbReference>
<feature type="region of interest" description="Disordered" evidence="1">
    <location>
        <begin position="1"/>
        <end position="35"/>
    </location>
</feature>
<keyword evidence="2" id="KW-0472">Membrane</keyword>
<evidence type="ECO:0000313" key="5">
    <source>
        <dbReference type="Proteomes" id="UP001189429"/>
    </source>
</evidence>